<sequence length="229" mass="26270">MEGLQVWIGYDSDNRRGSNLLCEGKPLSKTFPHFSQRLTIYCLPRLVGKFVFIEYSGANRTLSLCEVQVYSERGTSNACQTQAVNLANSNIHSDKRFTASSFLANNEPYKARLRNTLGAWLPSSNNNTNDYLEVELGDVFFICAVATQGHPRRKQWTKSYKLHLFLRNWITYKENNSEKIFSGNWGGQNEIVKHVLVEVTRARIVRFQPVDYRLHKALRVEVYGTKTPA</sequence>
<evidence type="ECO:0000313" key="3">
    <source>
        <dbReference type="Proteomes" id="UP001159428"/>
    </source>
</evidence>
<dbReference type="AlphaFoldDB" id="A0AAU9VQJ2"/>
<dbReference type="CDD" id="cd00057">
    <property type="entry name" value="FA58C"/>
    <property type="match status" value="1"/>
</dbReference>
<dbReference type="PROSITE" id="PS01285">
    <property type="entry name" value="FA58C_1"/>
    <property type="match status" value="1"/>
</dbReference>
<dbReference type="PANTHER" id="PTHR24543">
    <property type="entry name" value="MULTICOPPER OXIDASE-RELATED"/>
    <property type="match status" value="1"/>
</dbReference>
<dbReference type="Proteomes" id="UP001159428">
    <property type="component" value="Unassembled WGS sequence"/>
</dbReference>
<organism evidence="2 3">
    <name type="scientific">Pocillopora meandrina</name>
    <dbReference type="NCBI Taxonomy" id="46732"/>
    <lineage>
        <taxon>Eukaryota</taxon>
        <taxon>Metazoa</taxon>
        <taxon>Cnidaria</taxon>
        <taxon>Anthozoa</taxon>
        <taxon>Hexacorallia</taxon>
        <taxon>Scleractinia</taxon>
        <taxon>Astrocoeniina</taxon>
        <taxon>Pocilloporidae</taxon>
        <taxon>Pocillopora</taxon>
    </lineage>
</organism>
<evidence type="ECO:0000313" key="2">
    <source>
        <dbReference type="EMBL" id="CAH3033097.1"/>
    </source>
</evidence>
<dbReference type="SMART" id="SM00231">
    <property type="entry name" value="FA58C"/>
    <property type="match status" value="1"/>
</dbReference>
<proteinExistence type="predicted"/>
<dbReference type="Gene3D" id="2.60.120.260">
    <property type="entry name" value="Galactose-binding domain-like"/>
    <property type="match status" value="2"/>
</dbReference>
<feature type="non-terminal residue" evidence="2">
    <location>
        <position position="229"/>
    </location>
</feature>
<dbReference type="PROSITE" id="PS50022">
    <property type="entry name" value="FA58C_3"/>
    <property type="match status" value="1"/>
</dbReference>
<protein>
    <recommendedName>
        <fullName evidence="1">F5/8 type C domain-containing protein</fullName>
    </recommendedName>
</protein>
<dbReference type="InterPro" id="IPR000421">
    <property type="entry name" value="FA58C"/>
</dbReference>
<gene>
    <name evidence="2" type="ORF">PMEA_00010919</name>
</gene>
<dbReference type="Pfam" id="PF00754">
    <property type="entry name" value="F5_F8_type_C"/>
    <property type="match status" value="1"/>
</dbReference>
<reference evidence="2 3" key="1">
    <citation type="submission" date="2022-05" db="EMBL/GenBank/DDBJ databases">
        <authorList>
            <consortium name="Genoscope - CEA"/>
            <person name="William W."/>
        </authorList>
    </citation>
    <scope>NUCLEOTIDE SEQUENCE [LARGE SCALE GENOMIC DNA]</scope>
</reference>
<dbReference type="SUPFAM" id="SSF49785">
    <property type="entry name" value="Galactose-binding domain-like"/>
    <property type="match status" value="1"/>
</dbReference>
<keyword evidence="3" id="KW-1185">Reference proteome</keyword>
<evidence type="ECO:0000259" key="1">
    <source>
        <dbReference type="PROSITE" id="PS50022"/>
    </source>
</evidence>
<dbReference type="EMBL" id="CALNXJ010000002">
    <property type="protein sequence ID" value="CAH3033097.1"/>
    <property type="molecule type" value="Genomic_DNA"/>
</dbReference>
<accession>A0AAU9VQJ2</accession>
<name>A0AAU9VQJ2_9CNID</name>
<dbReference type="InterPro" id="IPR008979">
    <property type="entry name" value="Galactose-bd-like_sf"/>
</dbReference>
<comment type="caution">
    <text evidence="2">The sequence shown here is derived from an EMBL/GenBank/DDBJ whole genome shotgun (WGS) entry which is preliminary data.</text>
</comment>
<feature type="domain" description="F5/8 type C" evidence="1">
    <location>
        <begin position="79"/>
        <end position="225"/>
    </location>
</feature>